<reference evidence="1 2" key="1">
    <citation type="submission" date="2019-08" db="EMBL/GenBank/DDBJ databases">
        <authorList>
            <person name="Khan S.A."/>
            <person name="Jeon C.O."/>
            <person name="Jeong S.E."/>
        </authorList>
    </citation>
    <scope>NUCLEOTIDE SEQUENCE [LARGE SCALE GENOMIC DNA]</scope>
    <source>
        <strain evidence="2">IMCC1728</strain>
    </source>
</reference>
<dbReference type="EMBL" id="VOPW01000001">
    <property type="protein sequence ID" value="TXC66729.1"/>
    <property type="molecule type" value="Genomic_DNA"/>
</dbReference>
<organism evidence="1 2">
    <name type="scientific">Piscinibacter aquaticus</name>
    <dbReference type="NCBI Taxonomy" id="392597"/>
    <lineage>
        <taxon>Bacteria</taxon>
        <taxon>Pseudomonadati</taxon>
        <taxon>Pseudomonadota</taxon>
        <taxon>Betaproteobacteria</taxon>
        <taxon>Burkholderiales</taxon>
        <taxon>Sphaerotilaceae</taxon>
        <taxon>Piscinibacter</taxon>
    </lineage>
</organism>
<proteinExistence type="predicted"/>
<accession>A0A5C6U1T2</accession>
<protein>
    <submittedName>
        <fullName evidence="1">Uncharacterized protein</fullName>
    </submittedName>
</protein>
<evidence type="ECO:0000313" key="2">
    <source>
        <dbReference type="Proteomes" id="UP000321832"/>
    </source>
</evidence>
<keyword evidence="2" id="KW-1185">Reference proteome</keyword>
<sequence length="75" mass="7746">MVGVDAVSTSCCVTAVLSTLVKFFRTKASSSFELPLSASKRADSASFTCGLACIDCASSVSTLPKVSFRRASVTS</sequence>
<comment type="caution">
    <text evidence="1">The sequence shown here is derived from an EMBL/GenBank/DDBJ whole genome shotgun (WGS) entry which is preliminary data.</text>
</comment>
<name>A0A5C6U1T2_9BURK</name>
<evidence type="ECO:0000313" key="1">
    <source>
        <dbReference type="EMBL" id="TXC66729.1"/>
    </source>
</evidence>
<dbReference type="Proteomes" id="UP000321832">
    <property type="component" value="Unassembled WGS sequence"/>
</dbReference>
<gene>
    <name evidence="1" type="ORF">FSC37_15705</name>
</gene>
<dbReference type="AlphaFoldDB" id="A0A5C6U1T2"/>